<dbReference type="EMBL" id="JBHFNR010000019">
    <property type="protein sequence ID" value="MFB2891958.1"/>
    <property type="molecule type" value="Genomic_DNA"/>
</dbReference>
<evidence type="ECO:0000313" key="1">
    <source>
        <dbReference type="EMBL" id="MFB2891958.1"/>
    </source>
</evidence>
<accession>A0ABV4XJS2</accession>
<sequence>MLTIELESIPVHFWQTTIWNDDDTELIPAWQYWLETGYQSLAFLDLGEAIKAAKQEVTETNEHYDCLIMYPDYSDRSWFVSDCEF</sequence>
<keyword evidence="2" id="KW-1185">Reference proteome</keyword>
<dbReference type="RefSeq" id="WP_413261635.1">
    <property type="nucleotide sequence ID" value="NZ_JBHFNR010000019.1"/>
</dbReference>
<organism evidence="1 2">
    <name type="scientific">Floridaenema flaviceps BLCC-F50</name>
    <dbReference type="NCBI Taxonomy" id="3153642"/>
    <lineage>
        <taxon>Bacteria</taxon>
        <taxon>Bacillati</taxon>
        <taxon>Cyanobacteriota</taxon>
        <taxon>Cyanophyceae</taxon>
        <taxon>Oscillatoriophycideae</taxon>
        <taxon>Aerosakkonematales</taxon>
        <taxon>Aerosakkonemataceae</taxon>
        <taxon>Floridanema</taxon>
        <taxon>Floridanema flaviceps</taxon>
    </lineage>
</organism>
<proteinExistence type="predicted"/>
<gene>
    <name evidence="1" type="ORF">ACE1CI_03325</name>
</gene>
<dbReference type="Proteomes" id="UP001576784">
    <property type="component" value="Unassembled WGS sequence"/>
</dbReference>
<reference evidence="1 2" key="1">
    <citation type="submission" date="2024-09" db="EMBL/GenBank/DDBJ databases">
        <title>Floridaenema gen nov. (Aerosakkonemataceae, Aerosakkonematales ord. nov., Cyanobacteria) from benthic tropical and subtropical fresh waters, with the description of four new species.</title>
        <authorList>
            <person name="Moretto J.A."/>
            <person name="Berthold D.E."/>
            <person name="Lefler F.W."/>
            <person name="Huang I.-S."/>
            <person name="Laughinghouse H. IV."/>
        </authorList>
    </citation>
    <scope>NUCLEOTIDE SEQUENCE [LARGE SCALE GENOMIC DNA]</scope>
    <source>
        <strain evidence="1 2">BLCC-F50</strain>
    </source>
</reference>
<comment type="caution">
    <text evidence="1">The sequence shown here is derived from an EMBL/GenBank/DDBJ whole genome shotgun (WGS) entry which is preliminary data.</text>
</comment>
<protein>
    <submittedName>
        <fullName evidence="1">Uncharacterized protein</fullName>
    </submittedName>
</protein>
<name>A0ABV4XJS2_9CYAN</name>
<evidence type="ECO:0000313" key="2">
    <source>
        <dbReference type="Proteomes" id="UP001576784"/>
    </source>
</evidence>